<dbReference type="InterPro" id="IPR012929">
    <property type="entry name" value="Nucleoprot-TPR/MLP1-2_dom"/>
</dbReference>
<dbReference type="Pfam" id="PF07926">
    <property type="entry name" value="TPR_MLP1_2"/>
    <property type="match status" value="1"/>
</dbReference>
<evidence type="ECO:0000313" key="5">
    <source>
        <dbReference type="Proteomes" id="UP001341840"/>
    </source>
</evidence>
<keyword evidence="5" id="KW-1185">Reference proteome</keyword>
<feature type="coiled-coil region" evidence="1">
    <location>
        <begin position="131"/>
        <end position="239"/>
    </location>
</feature>
<comment type="caution">
    <text evidence="4">The sequence shown here is derived from an EMBL/GenBank/DDBJ whole genome shotgun (WGS) entry which is preliminary data.</text>
</comment>
<feature type="non-terminal residue" evidence="4">
    <location>
        <position position="1"/>
    </location>
</feature>
<evidence type="ECO:0000256" key="1">
    <source>
        <dbReference type="SAM" id="Coils"/>
    </source>
</evidence>
<feature type="region of interest" description="Disordered" evidence="2">
    <location>
        <begin position="1"/>
        <end position="20"/>
    </location>
</feature>
<feature type="non-terminal residue" evidence="4">
    <location>
        <position position="443"/>
    </location>
</feature>
<accession>A0ABU6QXP9</accession>
<evidence type="ECO:0000313" key="4">
    <source>
        <dbReference type="EMBL" id="MED6116145.1"/>
    </source>
</evidence>
<feature type="coiled-coil region" evidence="1">
    <location>
        <begin position="340"/>
        <end position="423"/>
    </location>
</feature>
<reference evidence="4 5" key="1">
    <citation type="journal article" date="2023" name="Plants (Basel)">
        <title>Bridging the Gap: Combining Genomics and Transcriptomics Approaches to Understand Stylosanthes scabra, an Orphan Legume from the Brazilian Caatinga.</title>
        <authorList>
            <person name="Ferreira-Neto J.R.C."/>
            <person name="da Silva M.D."/>
            <person name="Binneck E."/>
            <person name="de Melo N.F."/>
            <person name="da Silva R.H."/>
            <person name="de Melo A.L.T.M."/>
            <person name="Pandolfi V."/>
            <person name="Bustamante F.O."/>
            <person name="Brasileiro-Vidal A.C."/>
            <person name="Benko-Iseppon A.M."/>
        </authorList>
    </citation>
    <scope>NUCLEOTIDE SEQUENCE [LARGE SCALE GENOMIC DNA]</scope>
    <source>
        <tissue evidence="4">Leaves</tissue>
    </source>
</reference>
<gene>
    <name evidence="4" type="ORF">PIB30_097432</name>
</gene>
<dbReference type="EMBL" id="JASCZI010002396">
    <property type="protein sequence ID" value="MED6116145.1"/>
    <property type="molecule type" value="Genomic_DNA"/>
</dbReference>
<keyword evidence="1" id="KW-0175">Coiled coil</keyword>
<evidence type="ECO:0000259" key="3">
    <source>
        <dbReference type="Pfam" id="PF07926"/>
    </source>
</evidence>
<protein>
    <recommendedName>
        <fullName evidence="3">Nucleoprotein TPR/MLP1-2 domain-containing protein</fullName>
    </recommendedName>
</protein>
<name>A0ABU6QXP9_9FABA</name>
<organism evidence="4 5">
    <name type="scientific">Stylosanthes scabra</name>
    <dbReference type="NCBI Taxonomy" id="79078"/>
    <lineage>
        <taxon>Eukaryota</taxon>
        <taxon>Viridiplantae</taxon>
        <taxon>Streptophyta</taxon>
        <taxon>Embryophyta</taxon>
        <taxon>Tracheophyta</taxon>
        <taxon>Spermatophyta</taxon>
        <taxon>Magnoliopsida</taxon>
        <taxon>eudicotyledons</taxon>
        <taxon>Gunneridae</taxon>
        <taxon>Pentapetalae</taxon>
        <taxon>rosids</taxon>
        <taxon>fabids</taxon>
        <taxon>Fabales</taxon>
        <taxon>Fabaceae</taxon>
        <taxon>Papilionoideae</taxon>
        <taxon>50 kb inversion clade</taxon>
        <taxon>dalbergioids sensu lato</taxon>
        <taxon>Dalbergieae</taxon>
        <taxon>Pterocarpus clade</taxon>
        <taxon>Stylosanthes</taxon>
    </lineage>
</organism>
<proteinExistence type="predicted"/>
<feature type="domain" description="Nucleoprotein TPR/MLP1-2" evidence="3">
    <location>
        <begin position="116"/>
        <end position="243"/>
    </location>
</feature>
<dbReference type="PANTHER" id="PTHR18898">
    <property type="entry name" value="NUCLEOPROTEIN TPR-RELATED"/>
    <property type="match status" value="1"/>
</dbReference>
<dbReference type="Proteomes" id="UP001341840">
    <property type="component" value="Unassembled WGS sequence"/>
</dbReference>
<feature type="compositionally biased region" description="Polar residues" evidence="2">
    <location>
        <begin position="1"/>
        <end position="12"/>
    </location>
</feature>
<sequence length="443" mass="50175">VGVSGLSSSPSDEVSGELQTAKEEIEKLKAEADANKAHMLQYKSIAEVNENSLKQIETVLGEYKVEAENEKKALEAELHSLKEKVAELENKTSLKCEEVASATAGKDKALASALAEITKLKEELLAKCSQISAMEDQISGLKVQLDEEHEKWRTAQNNYERQVILQSETIKELTKTSEALAKLQAETSELRKLADAQKIENNELKAKWEEEKTLLEKSRNDAEKKYDEINEQNKILHSHLEALHIQRAEKERNAAGISSASGSSNADTFGDADLQKVINFLRRSKDMAETEVSSLKQERLRLQCQLEGALKEVESAHASLVAERAKSKSYLFTEEEFNSLQLQVREINLLRESNVQLRDENKHNFEECQKLRELAHKARVEVENLEKLLREREMELAGCKNEIEGLKRDKDDLCSKVSELLERSKTIDVEDYGRSKKLVQDLQ</sequence>
<dbReference type="PANTHER" id="PTHR18898:SF2">
    <property type="entry name" value="NUCLEOPROTEIN TPR"/>
    <property type="match status" value="1"/>
</dbReference>
<evidence type="ECO:0000256" key="2">
    <source>
        <dbReference type="SAM" id="MobiDB-lite"/>
    </source>
</evidence>
<feature type="coiled-coil region" evidence="1">
    <location>
        <begin position="278"/>
        <end position="312"/>
    </location>
</feature>